<dbReference type="PANTHER" id="PTHR43818:SF11">
    <property type="entry name" value="BCDNA.GH03377"/>
    <property type="match status" value="1"/>
</dbReference>
<evidence type="ECO:0000259" key="2">
    <source>
        <dbReference type="Pfam" id="PF01408"/>
    </source>
</evidence>
<dbReference type="Pfam" id="PF01408">
    <property type="entry name" value="GFO_IDH_MocA"/>
    <property type="match status" value="1"/>
</dbReference>
<feature type="domain" description="Gfo/Idh/MocA-like oxidoreductase N-terminal" evidence="2">
    <location>
        <begin position="4"/>
        <end position="119"/>
    </location>
</feature>
<dbReference type="Gene3D" id="3.30.360.10">
    <property type="entry name" value="Dihydrodipicolinate Reductase, domain 2"/>
    <property type="match status" value="1"/>
</dbReference>
<sequence length="636" mass="67052">MRPVRVVVAGVNGYGRHHLENVGRLAALGRAELAGVGDVRPPSGLGVPVSADLPVLIRETGAEVAVIATPIHTHAPLAVAALRAGAHVLLEKPPAPSLEEFAAVSAAVAETGLVCQVGFQSLGSAAIPAARDVLGEPVRGIGVAGAWTRPFDYYTRSAWAGHRRLDGVDVMDGALTNPFAHAVASALAVAGADTAESIAGIELELYRANGIESDDTSSARLRLAGGTVIAITVSLCSDRRRTEPYLHLHGTTRSARLFYTLDEIEAGGVRTGYDRTDLLGNLIAHVRDGAGLLVPLARTGGFTRLLDAIRRAPGPRPVEGRFVRAEPSRLVLPGIEDLAVRAAAELKTLSELGFPESLGSVRAPWPETVLRADGRDVAAYTERGDLQPSDAPRPHLHPVRTLGGTVVTEVQPDDHVHHFGASVAISDVDGANFWGGSTYVRDEGPRMLADHGRQRRRTLRPVDGGYAESLDWVGPDGTVVAAEERTLTARTVAEDAWALDFAFTFTGRTGRPLVLQSSACKGRVGAGYGGFFWRAPKDSSGLAVFTGEASGEEAVHGSVTPWLALASDDWTLVFVQTAGLDPWFVRVAEYPGVGPALAWDEPLTVPESLHRAVTVVVADGRLAPGRARDLAEGTAG</sequence>
<dbReference type="RefSeq" id="WP_151538236.1">
    <property type="nucleotide sequence ID" value="NZ_WBMR01000004.1"/>
</dbReference>
<dbReference type="GO" id="GO:0000166">
    <property type="term" value="F:nucleotide binding"/>
    <property type="evidence" value="ECO:0007669"/>
    <property type="project" value="InterPro"/>
</dbReference>
<reference evidence="3 4" key="1">
    <citation type="submission" date="2019-09" db="EMBL/GenBank/DDBJ databases">
        <title>Actinomadura physcomitrii sp. nov., a novel actinomycete isolated from moss [Physcomitrium sphaericum (Ludw) Fuernr].</title>
        <authorList>
            <person name="Liu C."/>
            <person name="Zhuang X."/>
        </authorList>
    </citation>
    <scope>NUCLEOTIDE SEQUENCE [LARGE SCALE GENOMIC DNA]</scope>
    <source>
        <strain evidence="3 4">CYP1-1B</strain>
    </source>
</reference>
<gene>
    <name evidence="3" type="ORF">F9B16_02900</name>
</gene>
<dbReference type="InterPro" id="IPR036291">
    <property type="entry name" value="NAD(P)-bd_dom_sf"/>
</dbReference>
<dbReference type="InterPro" id="IPR050463">
    <property type="entry name" value="Gfo/Idh/MocA_oxidrdct_glycsds"/>
</dbReference>
<dbReference type="OrthoDB" id="9812981at2"/>
<keyword evidence="4" id="KW-1185">Reference proteome</keyword>
<dbReference type="PANTHER" id="PTHR43818">
    <property type="entry name" value="BCDNA.GH03377"/>
    <property type="match status" value="1"/>
</dbReference>
<dbReference type="Pfam" id="PF14100">
    <property type="entry name" value="DUF6807"/>
    <property type="match status" value="1"/>
</dbReference>
<comment type="caution">
    <text evidence="3">The sequence shown here is derived from an EMBL/GenBank/DDBJ whole genome shotgun (WGS) entry which is preliminary data.</text>
</comment>
<evidence type="ECO:0000313" key="4">
    <source>
        <dbReference type="Proteomes" id="UP000483004"/>
    </source>
</evidence>
<dbReference type="InterPro" id="IPR029475">
    <property type="entry name" value="DUF6807"/>
</dbReference>
<organism evidence="3 4">
    <name type="scientific">Actinomadura montaniterrae</name>
    <dbReference type="NCBI Taxonomy" id="1803903"/>
    <lineage>
        <taxon>Bacteria</taxon>
        <taxon>Bacillati</taxon>
        <taxon>Actinomycetota</taxon>
        <taxon>Actinomycetes</taxon>
        <taxon>Streptosporangiales</taxon>
        <taxon>Thermomonosporaceae</taxon>
        <taxon>Actinomadura</taxon>
    </lineage>
</organism>
<dbReference type="SUPFAM" id="SSF51735">
    <property type="entry name" value="NAD(P)-binding Rossmann-fold domains"/>
    <property type="match status" value="1"/>
</dbReference>
<dbReference type="AlphaFoldDB" id="A0A6L3W6K9"/>
<accession>A0A6L3W6K9</accession>
<keyword evidence="1" id="KW-0560">Oxidoreductase</keyword>
<dbReference type="SUPFAM" id="SSF55347">
    <property type="entry name" value="Glyceraldehyde-3-phosphate dehydrogenase-like, C-terminal domain"/>
    <property type="match status" value="1"/>
</dbReference>
<dbReference type="Proteomes" id="UP000483004">
    <property type="component" value="Unassembled WGS sequence"/>
</dbReference>
<dbReference type="GO" id="GO:0016491">
    <property type="term" value="F:oxidoreductase activity"/>
    <property type="evidence" value="ECO:0007669"/>
    <property type="project" value="UniProtKB-KW"/>
</dbReference>
<dbReference type="Gene3D" id="3.40.50.720">
    <property type="entry name" value="NAD(P)-binding Rossmann-like Domain"/>
    <property type="match status" value="1"/>
</dbReference>
<protein>
    <submittedName>
        <fullName evidence="3">Dehydrogenase</fullName>
    </submittedName>
</protein>
<dbReference type="EMBL" id="WBMR01000004">
    <property type="protein sequence ID" value="KAB2388642.1"/>
    <property type="molecule type" value="Genomic_DNA"/>
</dbReference>
<evidence type="ECO:0000313" key="3">
    <source>
        <dbReference type="EMBL" id="KAB2388642.1"/>
    </source>
</evidence>
<proteinExistence type="predicted"/>
<dbReference type="InterPro" id="IPR000683">
    <property type="entry name" value="Gfo/Idh/MocA-like_OxRdtase_N"/>
</dbReference>
<name>A0A6L3W6K9_9ACTN</name>
<evidence type="ECO:0000256" key="1">
    <source>
        <dbReference type="ARBA" id="ARBA00023002"/>
    </source>
</evidence>